<comment type="caution">
    <text evidence="10">The sequence shown here is derived from an EMBL/GenBank/DDBJ whole genome shotgun (WGS) entry which is preliminary data.</text>
</comment>
<dbReference type="Proteomes" id="UP001214441">
    <property type="component" value="Unassembled WGS sequence"/>
</dbReference>
<keyword evidence="11" id="KW-1185">Reference proteome</keyword>
<dbReference type="PANTHER" id="PTHR30204:SF0">
    <property type="entry name" value="REDOX-SENSITIVE TRANSCRIPTIONAL ACTIVATOR SOXR"/>
    <property type="match status" value="1"/>
</dbReference>
<dbReference type="Gene3D" id="1.10.1660.10">
    <property type="match status" value="1"/>
</dbReference>
<dbReference type="InterPro" id="IPR009061">
    <property type="entry name" value="DNA-bd_dom_put_sf"/>
</dbReference>
<dbReference type="SUPFAM" id="SSF46955">
    <property type="entry name" value="Putative DNA-binding domain"/>
    <property type="match status" value="1"/>
</dbReference>
<gene>
    <name evidence="10" type="primary">soxR</name>
    <name evidence="10" type="ORF">NMN56_034470</name>
</gene>
<reference evidence="10 11" key="1">
    <citation type="submission" date="2023-05" db="EMBL/GenBank/DDBJ databases">
        <title>Streptantibioticus silvisoli sp. nov., acidotolerant actinomycetes 1 from pine litter.</title>
        <authorList>
            <person name="Swiecimska M."/>
            <person name="Golinska P."/>
            <person name="Sangal V."/>
            <person name="Wachnowicz B."/>
            <person name="Goodfellow M."/>
        </authorList>
    </citation>
    <scope>NUCLEOTIDE SEQUENCE [LARGE SCALE GENOMIC DNA]</scope>
    <source>
        <strain evidence="10 11">DSM 42109</strain>
    </source>
</reference>
<protein>
    <submittedName>
        <fullName evidence="10">Redox-sensitive transcriptional activator SoxR</fullName>
    </submittedName>
</protein>
<dbReference type="InterPro" id="IPR015358">
    <property type="entry name" value="Tscrpt_reg_MerR_DNA-bd"/>
</dbReference>
<evidence type="ECO:0000256" key="6">
    <source>
        <dbReference type="ARBA" id="ARBA00023125"/>
    </source>
</evidence>
<dbReference type="CDD" id="cd01110">
    <property type="entry name" value="HTH_SoxR"/>
    <property type="match status" value="1"/>
</dbReference>
<dbReference type="PANTHER" id="PTHR30204">
    <property type="entry name" value="REDOX-CYCLING DRUG-SENSING TRANSCRIPTIONAL ACTIVATOR SOXR"/>
    <property type="match status" value="1"/>
</dbReference>
<sequence length="163" mass="18059">MPRAASWRDKEFSIGQLAARSGTAVTALRFYEAEGLITSTRNGGNQRRYPRDALRRIALIRVGQRVGIPLATIREALAYLPEDRVPNRKDWALLADSWRAELDERITALQQLRDQFTDCVGCGCLSIDRCAMANPRDELGRHGTGPQRLRQGPTAAPASATGR</sequence>
<keyword evidence="4" id="KW-0411">Iron-sulfur</keyword>
<keyword evidence="1" id="KW-0001">2Fe-2S</keyword>
<dbReference type="NCBIfam" id="TIGR01950">
    <property type="entry name" value="SoxR"/>
    <property type="match status" value="1"/>
</dbReference>
<name>A0ABT7A6K6_9ACTN</name>
<evidence type="ECO:0000256" key="4">
    <source>
        <dbReference type="ARBA" id="ARBA00023014"/>
    </source>
</evidence>
<evidence type="ECO:0000256" key="8">
    <source>
        <dbReference type="SAM" id="MobiDB-lite"/>
    </source>
</evidence>
<dbReference type="RefSeq" id="WP_274047368.1">
    <property type="nucleotide sequence ID" value="NZ_JANCPR020000048.1"/>
</dbReference>
<keyword evidence="5" id="KW-0805">Transcription regulation</keyword>
<dbReference type="PRINTS" id="PR00040">
    <property type="entry name" value="HTHMERR"/>
</dbReference>
<evidence type="ECO:0000313" key="10">
    <source>
        <dbReference type="EMBL" id="MDJ1136960.1"/>
    </source>
</evidence>
<dbReference type="InterPro" id="IPR010211">
    <property type="entry name" value="Redox-sen_tscrpt-act_SoxR"/>
</dbReference>
<evidence type="ECO:0000256" key="3">
    <source>
        <dbReference type="ARBA" id="ARBA00023004"/>
    </source>
</evidence>
<feature type="region of interest" description="Disordered" evidence="8">
    <location>
        <begin position="138"/>
        <end position="163"/>
    </location>
</feature>
<dbReference type="InterPro" id="IPR000551">
    <property type="entry name" value="MerR-type_HTH_dom"/>
</dbReference>
<evidence type="ECO:0000256" key="1">
    <source>
        <dbReference type="ARBA" id="ARBA00022714"/>
    </source>
</evidence>
<dbReference type="InterPro" id="IPR047057">
    <property type="entry name" value="MerR_fam"/>
</dbReference>
<dbReference type="EMBL" id="JANCPR020000048">
    <property type="protein sequence ID" value="MDJ1136960.1"/>
    <property type="molecule type" value="Genomic_DNA"/>
</dbReference>
<dbReference type="Pfam" id="PF00376">
    <property type="entry name" value="MerR"/>
    <property type="match status" value="1"/>
</dbReference>
<keyword evidence="3" id="KW-0408">Iron</keyword>
<feature type="domain" description="HTH merR-type" evidence="9">
    <location>
        <begin position="11"/>
        <end position="79"/>
    </location>
</feature>
<organism evidence="10 11">
    <name type="scientific">Streptomyces iconiensis</name>
    <dbReference type="NCBI Taxonomy" id="1384038"/>
    <lineage>
        <taxon>Bacteria</taxon>
        <taxon>Bacillati</taxon>
        <taxon>Actinomycetota</taxon>
        <taxon>Actinomycetes</taxon>
        <taxon>Kitasatosporales</taxon>
        <taxon>Streptomycetaceae</taxon>
        <taxon>Streptomyces</taxon>
    </lineage>
</organism>
<evidence type="ECO:0000256" key="2">
    <source>
        <dbReference type="ARBA" id="ARBA00022723"/>
    </source>
</evidence>
<keyword evidence="2" id="KW-0479">Metal-binding</keyword>
<dbReference type="PROSITE" id="PS50937">
    <property type="entry name" value="HTH_MERR_2"/>
    <property type="match status" value="1"/>
</dbReference>
<evidence type="ECO:0000256" key="7">
    <source>
        <dbReference type="ARBA" id="ARBA00023163"/>
    </source>
</evidence>
<keyword evidence="6" id="KW-0238">DNA-binding</keyword>
<evidence type="ECO:0000313" key="11">
    <source>
        <dbReference type="Proteomes" id="UP001214441"/>
    </source>
</evidence>
<accession>A0ABT7A6K6</accession>
<evidence type="ECO:0000256" key="5">
    <source>
        <dbReference type="ARBA" id="ARBA00023015"/>
    </source>
</evidence>
<proteinExistence type="predicted"/>
<keyword evidence="7" id="KW-0804">Transcription</keyword>
<evidence type="ECO:0000259" key="9">
    <source>
        <dbReference type="PROSITE" id="PS50937"/>
    </source>
</evidence>
<dbReference type="SMART" id="SM00422">
    <property type="entry name" value="HTH_MERR"/>
    <property type="match status" value="1"/>
</dbReference>
<dbReference type="Pfam" id="PF09278">
    <property type="entry name" value="MerR-DNA-bind"/>
    <property type="match status" value="1"/>
</dbReference>